<evidence type="ECO:0000256" key="8">
    <source>
        <dbReference type="ARBA" id="ARBA00023004"/>
    </source>
</evidence>
<keyword evidence="9 14" id="KW-0503">Monooxygenase</keyword>
<dbReference type="GO" id="GO:0005506">
    <property type="term" value="F:iron ion binding"/>
    <property type="evidence" value="ECO:0007669"/>
    <property type="project" value="InterPro"/>
</dbReference>
<comment type="cofactor">
    <cofactor evidence="1 13">
        <name>heme</name>
        <dbReference type="ChEBI" id="CHEBI:30413"/>
    </cofactor>
</comment>
<evidence type="ECO:0000256" key="11">
    <source>
        <dbReference type="ARBA" id="ARBA00060652"/>
    </source>
</evidence>
<dbReference type="PANTHER" id="PTHR47950:SF14">
    <property type="entry name" value="CYTOCHROME P450 76A2-LIKE ISOFORM X1"/>
    <property type="match status" value="1"/>
</dbReference>
<dbReference type="AlphaFoldDB" id="A0A4Y7I777"/>
<keyword evidence="15" id="KW-0812">Transmembrane</keyword>
<evidence type="ECO:0000256" key="1">
    <source>
        <dbReference type="ARBA" id="ARBA00001971"/>
    </source>
</evidence>
<evidence type="ECO:0000256" key="12">
    <source>
        <dbReference type="ARBA" id="ARBA00066319"/>
    </source>
</evidence>
<keyword evidence="15" id="KW-1133">Transmembrane helix</keyword>
<dbReference type="Gene3D" id="1.10.630.10">
    <property type="entry name" value="Cytochrome P450"/>
    <property type="match status" value="1"/>
</dbReference>
<dbReference type="InterPro" id="IPR017972">
    <property type="entry name" value="Cyt_P450_CS"/>
</dbReference>
<gene>
    <name evidence="16" type="ORF">C5167_036448</name>
</gene>
<evidence type="ECO:0000256" key="7">
    <source>
        <dbReference type="ARBA" id="ARBA00023002"/>
    </source>
</evidence>
<protein>
    <recommendedName>
        <fullName evidence="12">N-methylcoclaurine 3'-monooxygenase</fullName>
        <ecNumber evidence="12">1.14.14.102</ecNumber>
    </recommendedName>
</protein>
<comment type="pathway">
    <text evidence="11">Alkaloid biosynthesis; (S)-reticuline biosynthesis; (S)-reticuline from (S)-norcoclaurine: step 3/4.</text>
</comment>
<evidence type="ECO:0000256" key="6">
    <source>
        <dbReference type="ARBA" id="ARBA00022824"/>
    </source>
</evidence>
<evidence type="ECO:0000313" key="16">
    <source>
        <dbReference type="EMBL" id="RZC43501.1"/>
    </source>
</evidence>
<name>A0A4Y7I777_PAPSO</name>
<evidence type="ECO:0000256" key="4">
    <source>
        <dbReference type="ARBA" id="ARBA00022617"/>
    </source>
</evidence>
<feature type="transmembrane region" description="Helical" evidence="15">
    <location>
        <begin position="6"/>
        <end position="26"/>
    </location>
</feature>
<dbReference type="STRING" id="3469.A0A4Y7I777"/>
<evidence type="ECO:0000256" key="5">
    <source>
        <dbReference type="ARBA" id="ARBA00022723"/>
    </source>
</evidence>
<dbReference type="GO" id="GO:0033075">
    <property type="term" value="P:isoquinoline alkaloid biosynthetic process"/>
    <property type="evidence" value="ECO:0007669"/>
    <property type="project" value="UniProtKB-ARBA"/>
</dbReference>
<reference evidence="16 17" key="1">
    <citation type="journal article" date="2018" name="Science">
        <title>The opium poppy genome and morphinan production.</title>
        <authorList>
            <person name="Guo L."/>
            <person name="Winzer T."/>
            <person name="Yang X."/>
            <person name="Li Y."/>
            <person name="Ning Z."/>
            <person name="He Z."/>
            <person name="Teodor R."/>
            <person name="Lu Y."/>
            <person name="Bowser T.A."/>
            <person name="Graham I.A."/>
            <person name="Ye K."/>
        </authorList>
    </citation>
    <scope>NUCLEOTIDE SEQUENCE [LARGE SCALE GENOMIC DNA]</scope>
    <source>
        <strain evidence="17">cv. HN1</strain>
        <tissue evidence="16">Leaves</tissue>
    </source>
</reference>
<organism evidence="16 17">
    <name type="scientific">Papaver somniferum</name>
    <name type="common">Opium poppy</name>
    <dbReference type="NCBI Taxonomy" id="3469"/>
    <lineage>
        <taxon>Eukaryota</taxon>
        <taxon>Viridiplantae</taxon>
        <taxon>Streptophyta</taxon>
        <taxon>Embryophyta</taxon>
        <taxon>Tracheophyta</taxon>
        <taxon>Spermatophyta</taxon>
        <taxon>Magnoliopsida</taxon>
        <taxon>Ranunculales</taxon>
        <taxon>Papaveraceae</taxon>
        <taxon>Papaveroideae</taxon>
        <taxon>Papaver</taxon>
    </lineage>
</organism>
<dbReference type="EMBL" id="CM010715">
    <property type="protein sequence ID" value="RZC43501.1"/>
    <property type="molecule type" value="Genomic_DNA"/>
</dbReference>
<dbReference type="FunFam" id="1.10.630.10:FF:000126">
    <property type="entry name" value="Predicted protein"/>
    <property type="match status" value="1"/>
</dbReference>
<evidence type="ECO:0000256" key="14">
    <source>
        <dbReference type="RuleBase" id="RU000461"/>
    </source>
</evidence>
<dbReference type="GO" id="GO:0005783">
    <property type="term" value="C:endoplasmic reticulum"/>
    <property type="evidence" value="ECO:0007669"/>
    <property type="project" value="UniProtKB-SubCell"/>
</dbReference>
<dbReference type="GO" id="GO:0020037">
    <property type="term" value="F:heme binding"/>
    <property type="evidence" value="ECO:0007669"/>
    <property type="project" value="InterPro"/>
</dbReference>
<dbReference type="Proteomes" id="UP000316621">
    <property type="component" value="Chromosome 1"/>
</dbReference>
<evidence type="ECO:0000256" key="3">
    <source>
        <dbReference type="ARBA" id="ARBA00010617"/>
    </source>
</evidence>
<dbReference type="InterPro" id="IPR002401">
    <property type="entry name" value="Cyt_P450_E_grp-I"/>
</dbReference>
<keyword evidence="17" id="KW-1185">Reference proteome</keyword>
<dbReference type="PROSITE" id="PS00086">
    <property type="entry name" value="CYTOCHROME_P450"/>
    <property type="match status" value="1"/>
</dbReference>
<feature type="binding site" description="axial binding residue" evidence="13">
    <location>
        <position position="452"/>
    </location>
    <ligand>
        <name>heme</name>
        <dbReference type="ChEBI" id="CHEBI:30413"/>
    </ligand>
    <ligandPart>
        <name>Fe</name>
        <dbReference type="ChEBI" id="CHEBI:18248"/>
    </ligandPart>
</feature>
<dbReference type="InterPro" id="IPR001128">
    <property type="entry name" value="Cyt_P450"/>
</dbReference>
<dbReference type="PRINTS" id="PR00385">
    <property type="entry name" value="P450"/>
</dbReference>
<dbReference type="PANTHER" id="PTHR47950">
    <property type="entry name" value="CYTOCHROME P450, FAMILY 76, SUBFAMILY C, POLYPEPTIDE 5-RELATED"/>
    <property type="match status" value="1"/>
</dbReference>
<evidence type="ECO:0000256" key="13">
    <source>
        <dbReference type="PIRSR" id="PIRSR602401-1"/>
    </source>
</evidence>
<proteinExistence type="inferred from homology"/>
<evidence type="ECO:0000256" key="2">
    <source>
        <dbReference type="ARBA" id="ARBA00004240"/>
    </source>
</evidence>
<dbReference type="PRINTS" id="PR00463">
    <property type="entry name" value="EP450I"/>
</dbReference>
<dbReference type="Pfam" id="PF00067">
    <property type="entry name" value="p450"/>
    <property type="match status" value="3"/>
</dbReference>
<evidence type="ECO:0000313" key="17">
    <source>
        <dbReference type="Proteomes" id="UP000316621"/>
    </source>
</evidence>
<keyword evidence="7 14" id="KW-0560">Oxidoreductase</keyword>
<dbReference type="SUPFAM" id="SSF48264">
    <property type="entry name" value="Cytochrome P450"/>
    <property type="match status" value="1"/>
</dbReference>
<comment type="subcellular location">
    <subcellularLocation>
        <location evidence="2">Endoplasmic reticulum</location>
    </subcellularLocation>
</comment>
<comment type="catalytic activity">
    <reaction evidence="10">
        <text>(S)-N-methylcoclaurine + reduced [NADPH--hemoprotein reductase] + O2 = (S)-3'-hydroxy-N-methylcoclaurine + oxidized [NADPH--hemoprotein reductase] + H2O + H(+)</text>
        <dbReference type="Rhea" id="RHEA:16649"/>
        <dbReference type="Rhea" id="RHEA-COMP:11964"/>
        <dbReference type="Rhea" id="RHEA-COMP:11965"/>
        <dbReference type="ChEBI" id="CHEBI:15377"/>
        <dbReference type="ChEBI" id="CHEBI:15378"/>
        <dbReference type="ChEBI" id="CHEBI:15379"/>
        <dbReference type="ChEBI" id="CHEBI:57618"/>
        <dbReference type="ChEBI" id="CHEBI:57993"/>
        <dbReference type="ChEBI" id="CHEBI:58010"/>
        <dbReference type="ChEBI" id="CHEBI:58210"/>
        <dbReference type="EC" id="1.14.14.102"/>
    </reaction>
</comment>
<dbReference type="GO" id="GO:0050593">
    <property type="term" value="F:N-methylcoclaurine 3'-monooxygenase activity"/>
    <property type="evidence" value="ECO:0007669"/>
    <property type="project" value="UniProtKB-EC"/>
</dbReference>
<keyword evidence="15" id="KW-0472">Membrane</keyword>
<sequence>MICLSGQGICVAVAAPLLLLLLNIFFSRKKNNDTNSRRRSPPGPPGWPLVGNLLDLAYNYKAPHKRLVQLQKKYGPVYMIRMGAANALVIASADAAMELFKSHDHAFLNRHPIQALQPLYGDNQATPWSPYGPIWRMNRRLPIIRWIAEEEKEGRSVEIKHLTLVAFVNLLGNLFFSKDVMDLKSATGTELYQLLGKIVELSTTPNLADFFPWLRSLDPQNVARRTKKSVYACGNILASFAKEKWSTDVLRNNNEEKDYWDFLMEFEGNGKDEPRKMSARHIIGFITDGNILVSFRILICEFRDDDAIEIFIGGSDSLINSVEWVMTEMVRNPDAMRKVKDEIAQVVGYNRKIEESDVESLPYLGAVIKETLRLHPAAPLLIPRTTVEDTEFMGYIIPKDTAVLVNVWGIGRDPALWDDPFSFNAERFLGSITDYRGKHFQYLPFGYGRRMCPGLPMAHQILHIVVGSLLQAFDWTLENGVTPESIDMSDKFQTSLQKSTPLRLIPRASALSV</sequence>
<keyword evidence="5 13" id="KW-0479">Metal-binding</keyword>
<dbReference type="InterPro" id="IPR036396">
    <property type="entry name" value="Cyt_P450_sf"/>
</dbReference>
<evidence type="ECO:0000256" key="10">
    <source>
        <dbReference type="ARBA" id="ARBA00050995"/>
    </source>
</evidence>
<comment type="similarity">
    <text evidence="3 14">Belongs to the cytochrome P450 family.</text>
</comment>
<dbReference type="Gramene" id="RZC43501">
    <property type="protein sequence ID" value="RZC43501"/>
    <property type="gene ID" value="C5167_036448"/>
</dbReference>
<dbReference type="EC" id="1.14.14.102" evidence="12"/>
<evidence type="ECO:0000256" key="9">
    <source>
        <dbReference type="ARBA" id="ARBA00023033"/>
    </source>
</evidence>
<evidence type="ECO:0000256" key="15">
    <source>
        <dbReference type="SAM" id="Phobius"/>
    </source>
</evidence>
<keyword evidence="6" id="KW-0256">Endoplasmic reticulum</keyword>
<keyword evidence="4 13" id="KW-0349">Heme</keyword>
<dbReference type="OMA" id="ILICEFR"/>
<accession>A0A4Y7I777</accession>
<keyword evidence="8 13" id="KW-0408">Iron</keyword>